<evidence type="ECO:0000313" key="3">
    <source>
        <dbReference type="Proteomes" id="UP000811246"/>
    </source>
</evidence>
<gene>
    <name evidence="2" type="ORF">I3842_03G044900</name>
</gene>
<organism evidence="2 3">
    <name type="scientific">Carya illinoinensis</name>
    <name type="common">Pecan</name>
    <dbReference type="NCBI Taxonomy" id="32201"/>
    <lineage>
        <taxon>Eukaryota</taxon>
        <taxon>Viridiplantae</taxon>
        <taxon>Streptophyta</taxon>
        <taxon>Embryophyta</taxon>
        <taxon>Tracheophyta</taxon>
        <taxon>Spermatophyta</taxon>
        <taxon>Magnoliopsida</taxon>
        <taxon>eudicotyledons</taxon>
        <taxon>Gunneridae</taxon>
        <taxon>Pentapetalae</taxon>
        <taxon>rosids</taxon>
        <taxon>fabids</taxon>
        <taxon>Fagales</taxon>
        <taxon>Juglandaceae</taxon>
        <taxon>Carya</taxon>
    </lineage>
</organism>
<accession>A0A922FGI1</accession>
<dbReference type="PANTHER" id="PTHR47346:SF1">
    <property type="entry name" value="GPI INOSITOL-DEACYLASE"/>
    <property type="match status" value="1"/>
</dbReference>
<sequence>MYKSHCMHFMKGHYYTHSELISRKVSNGENHSKNHSFANRILHSSDIIYRWEVWEGKISFGSFHWFINLSSRFSSLKVVRVLRVNPLLVTALTAVILVCLVHPALGLCAVNVQV</sequence>
<proteinExistence type="predicted"/>
<dbReference type="Proteomes" id="UP000811246">
    <property type="component" value="Chromosome 3"/>
</dbReference>
<reference evidence="2" key="1">
    <citation type="submission" date="2021-01" db="EMBL/GenBank/DDBJ databases">
        <authorList>
            <person name="Lovell J.T."/>
            <person name="Bentley N."/>
            <person name="Bhattarai G."/>
            <person name="Jenkins J.W."/>
            <person name="Sreedasyam A."/>
            <person name="Alarcon Y."/>
            <person name="Bock C."/>
            <person name="Boston L."/>
            <person name="Carlson J."/>
            <person name="Cervantes K."/>
            <person name="Clermont K."/>
            <person name="Krom N."/>
            <person name="Kubenka K."/>
            <person name="Mamidi S."/>
            <person name="Mattison C."/>
            <person name="Monteros M."/>
            <person name="Pisani C."/>
            <person name="Plott C."/>
            <person name="Rajasekar S."/>
            <person name="Rhein H.S."/>
            <person name="Rohla C."/>
            <person name="Song M."/>
            <person name="Hilaire R.S."/>
            <person name="Shu S."/>
            <person name="Wells L."/>
            <person name="Wang X."/>
            <person name="Webber J."/>
            <person name="Heerema R.J."/>
            <person name="Klein P."/>
            <person name="Conner P."/>
            <person name="Grauke L."/>
            <person name="Grimwood J."/>
            <person name="Schmutz J."/>
            <person name="Randall J.J."/>
        </authorList>
    </citation>
    <scope>NUCLEOTIDE SEQUENCE</scope>
    <source>
        <tissue evidence="2">Leaf</tissue>
    </source>
</reference>
<comment type="caution">
    <text evidence="2">The sequence shown here is derived from an EMBL/GenBank/DDBJ whole genome shotgun (WGS) entry which is preliminary data.</text>
</comment>
<keyword evidence="1" id="KW-1133">Transmembrane helix</keyword>
<dbReference type="EMBL" id="CM031827">
    <property type="protein sequence ID" value="KAG6720145.1"/>
    <property type="molecule type" value="Genomic_DNA"/>
</dbReference>
<keyword evidence="1" id="KW-0812">Transmembrane</keyword>
<dbReference type="AlphaFoldDB" id="A0A922FGI1"/>
<dbReference type="PANTHER" id="PTHR47346">
    <property type="entry name" value="HYDROLASES, ACTING ON ESTER BOND"/>
    <property type="match status" value="1"/>
</dbReference>
<feature type="transmembrane region" description="Helical" evidence="1">
    <location>
        <begin position="87"/>
        <end position="112"/>
    </location>
</feature>
<protein>
    <submittedName>
        <fullName evidence="2">Uncharacterized protein</fullName>
    </submittedName>
</protein>
<evidence type="ECO:0000313" key="2">
    <source>
        <dbReference type="EMBL" id="KAG6720145.1"/>
    </source>
</evidence>
<evidence type="ECO:0000256" key="1">
    <source>
        <dbReference type="SAM" id="Phobius"/>
    </source>
</evidence>
<name>A0A922FGI1_CARIL</name>
<keyword evidence="1" id="KW-0472">Membrane</keyword>